<accession>A0ABT7JF68</accession>
<reference evidence="1 2" key="1">
    <citation type="submission" date="2023-05" db="EMBL/GenBank/DDBJ databases">
        <authorList>
            <person name="Gao F."/>
        </authorList>
    </citation>
    <scope>NUCLEOTIDE SEQUENCE [LARGE SCALE GENOMIC DNA]</scope>
    <source>
        <strain evidence="1 2">MIMF12</strain>
    </source>
</reference>
<sequence length="132" mass="14483">MSSPEIALLRALRERDPSTLAPAALAGVERWARELLPLRVTPGDGVEVWRPPPGLPGGWFTARTMLSGCAELWPDQARRRLASHQVHSRSGRGELFWRAGMGLPPSALAGVLLALHLEQVRGQPRGRRARTD</sequence>
<keyword evidence="2" id="KW-1185">Reference proteome</keyword>
<gene>
    <name evidence="1" type="ORF">QOL99_06025</name>
</gene>
<evidence type="ECO:0000313" key="1">
    <source>
        <dbReference type="EMBL" id="MDL2343707.1"/>
    </source>
</evidence>
<dbReference type="EMBL" id="JASNGB010000035">
    <property type="protein sequence ID" value="MDL2343707.1"/>
    <property type="molecule type" value="Genomic_DNA"/>
</dbReference>
<dbReference type="RefSeq" id="WP_285522272.1">
    <property type="nucleotide sequence ID" value="NZ_JASNGB010000035.1"/>
</dbReference>
<organism evidence="1 2">
    <name type="scientific">Deinococcus rhizophilus</name>
    <dbReference type="NCBI Taxonomy" id="3049544"/>
    <lineage>
        <taxon>Bacteria</taxon>
        <taxon>Thermotogati</taxon>
        <taxon>Deinococcota</taxon>
        <taxon>Deinococci</taxon>
        <taxon>Deinococcales</taxon>
        <taxon>Deinococcaceae</taxon>
        <taxon>Deinococcus</taxon>
    </lineage>
</organism>
<dbReference type="Proteomes" id="UP001302059">
    <property type="component" value="Unassembled WGS sequence"/>
</dbReference>
<name>A0ABT7JF68_9DEIO</name>
<evidence type="ECO:0000313" key="2">
    <source>
        <dbReference type="Proteomes" id="UP001302059"/>
    </source>
</evidence>
<proteinExistence type="predicted"/>
<comment type="caution">
    <text evidence="1">The sequence shown here is derived from an EMBL/GenBank/DDBJ whole genome shotgun (WGS) entry which is preliminary data.</text>
</comment>
<protein>
    <submittedName>
        <fullName evidence="1">Uncharacterized protein</fullName>
    </submittedName>
</protein>